<evidence type="ECO:0000256" key="10">
    <source>
        <dbReference type="RuleBase" id="RU363032"/>
    </source>
</evidence>
<dbReference type="PANTHER" id="PTHR30614">
    <property type="entry name" value="MEMBRANE COMPONENT OF AMINO ACID ABC TRANSPORTER"/>
    <property type="match status" value="1"/>
</dbReference>
<keyword evidence="4 10" id="KW-0813">Transport</keyword>
<feature type="transmembrane region" description="Helical" evidence="10">
    <location>
        <begin position="192"/>
        <end position="213"/>
    </location>
</feature>
<evidence type="ECO:0000256" key="3">
    <source>
        <dbReference type="ARBA" id="ARBA00010072"/>
    </source>
</evidence>
<dbReference type="PROSITE" id="PS50928">
    <property type="entry name" value="ABC_TM1"/>
    <property type="match status" value="1"/>
</dbReference>
<dbReference type="GO" id="GO:0043190">
    <property type="term" value="C:ATP-binding cassette (ABC) transporter complex"/>
    <property type="evidence" value="ECO:0007669"/>
    <property type="project" value="InterPro"/>
</dbReference>
<protein>
    <submittedName>
        <fullName evidence="12">Amino acid ABC transporter permease</fullName>
    </submittedName>
</protein>
<evidence type="ECO:0000256" key="2">
    <source>
        <dbReference type="ARBA" id="ARBA00004429"/>
    </source>
</evidence>
<evidence type="ECO:0000259" key="11">
    <source>
        <dbReference type="PROSITE" id="PS50928"/>
    </source>
</evidence>
<evidence type="ECO:0000313" key="13">
    <source>
        <dbReference type="Proteomes" id="UP000033400"/>
    </source>
</evidence>
<dbReference type="InterPro" id="IPR010065">
    <property type="entry name" value="AA_ABC_transptr_permease_3TM"/>
</dbReference>
<comment type="subcellular location">
    <subcellularLocation>
        <location evidence="2">Cell inner membrane</location>
        <topology evidence="2">Multi-pass membrane protein</topology>
    </subcellularLocation>
    <subcellularLocation>
        <location evidence="10">Cell membrane</location>
        <topology evidence="10">Multi-pass membrane protein</topology>
    </subcellularLocation>
</comment>
<evidence type="ECO:0000256" key="1">
    <source>
        <dbReference type="ARBA" id="ARBA00003159"/>
    </source>
</evidence>
<feature type="domain" description="ABC transmembrane type-1" evidence="11">
    <location>
        <begin position="21"/>
        <end position="210"/>
    </location>
</feature>
<dbReference type="RefSeq" id="WP_046056242.1">
    <property type="nucleotide sequence ID" value="NZ_LACH01000062.1"/>
</dbReference>
<evidence type="ECO:0000256" key="9">
    <source>
        <dbReference type="ARBA" id="ARBA00023136"/>
    </source>
</evidence>
<dbReference type="InterPro" id="IPR000515">
    <property type="entry name" value="MetI-like"/>
</dbReference>
<evidence type="ECO:0000256" key="7">
    <source>
        <dbReference type="ARBA" id="ARBA00022970"/>
    </source>
</evidence>
<dbReference type="Gene3D" id="1.10.3720.10">
    <property type="entry name" value="MetI-like"/>
    <property type="match status" value="1"/>
</dbReference>
<keyword evidence="5" id="KW-1003">Cell membrane</keyword>
<dbReference type="PANTHER" id="PTHR30614:SF20">
    <property type="entry name" value="GLUTAMINE TRANSPORT SYSTEM PERMEASE PROTEIN GLNP"/>
    <property type="match status" value="1"/>
</dbReference>
<comment type="similarity">
    <text evidence="3">Belongs to the binding-protein-dependent transport system permease family. HisMQ subfamily.</text>
</comment>
<comment type="caution">
    <text evidence="12">The sequence shown here is derived from an EMBL/GenBank/DDBJ whole genome shotgun (WGS) entry which is preliminary data.</text>
</comment>
<dbReference type="PATRIC" id="fig|294.133.peg.5008"/>
<dbReference type="Pfam" id="PF00528">
    <property type="entry name" value="BPD_transp_1"/>
    <property type="match status" value="1"/>
</dbReference>
<dbReference type="GO" id="GO:0006865">
    <property type="term" value="P:amino acid transport"/>
    <property type="evidence" value="ECO:0007669"/>
    <property type="project" value="UniProtKB-KW"/>
</dbReference>
<comment type="function">
    <text evidence="1">Part of the binding-protein-dependent transport system for glutamine; probably responsible for the translocation of the substrate across the membrane.</text>
</comment>
<proteinExistence type="inferred from homology"/>
<feature type="transmembrane region" description="Helical" evidence="10">
    <location>
        <begin position="23"/>
        <end position="47"/>
    </location>
</feature>
<dbReference type="CDD" id="cd06261">
    <property type="entry name" value="TM_PBP2"/>
    <property type="match status" value="1"/>
</dbReference>
<feature type="transmembrane region" description="Helical" evidence="10">
    <location>
        <begin position="59"/>
        <end position="78"/>
    </location>
</feature>
<reference evidence="12 13" key="1">
    <citation type="submission" date="2015-03" db="EMBL/GenBank/DDBJ databases">
        <title>Comparative genomics of Pseudomonas insights into diversity of traits involved in vanlence and defense.</title>
        <authorList>
            <person name="Qin Y."/>
        </authorList>
    </citation>
    <scope>NUCLEOTIDE SEQUENCE [LARGE SCALE GENOMIC DNA]</scope>
    <source>
        <strain evidence="12 13">H24</strain>
    </source>
</reference>
<evidence type="ECO:0000256" key="5">
    <source>
        <dbReference type="ARBA" id="ARBA00022475"/>
    </source>
</evidence>
<evidence type="ECO:0000256" key="4">
    <source>
        <dbReference type="ARBA" id="ARBA00022448"/>
    </source>
</evidence>
<dbReference type="AlphaFoldDB" id="A0A0F4V4L9"/>
<sequence>MNYQFDFNFLNGNFGLLWDGLKVTLQLALVSNIVGLVLGFGLCLLTLSRWFFLRWPAQLFIEFFRCTPVLLQIVWFFYCVPMLFDVFIDPITMGVLALGLNLTAFNAEAYRAGVQAVPREHLDACVALGLRPWQRTLYVILPQALRSAVPVLMTNGISILQQSALVAIVAVADLMYVGKSIATEAYRPLETYSLIALIYFALSLPIAQFVQWLERRQDAALAR</sequence>
<keyword evidence="7" id="KW-0029">Amino-acid transport</keyword>
<evidence type="ECO:0000256" key="6">
    <source>
        <dbReference type="ARBA" id="ARBA00022692"/>
    </source>
</evidence>
<dbReference type="NCBIfam" id="TIGR01726">
    <property type="entry name" value="HEQRo_perm_3TM"/>
    <property type="match status" value="1"/>
</dbReference>
<name>A0A0F4V4L9_PSEFL</name>
<accession>A0A0F4V4L9</accession>
<feature type="transmembrane region" description="Helical" evidence="10">
    <location>
        <begin position="151"/>
        <end position="172"/>
    </location>
</feature>
<dbReference type="GO" id="GO:0022857">
    <property type="term" value="F:transmembrane transporter activity"/>
    <property type="evidence" value="ECO:0007669"/>
    <property type="project" value="InterPro"/>
</dbReference>
<keyword evidence="8 10" id="KW-1133">Transmembrane helix</keyword>
<evidence type="ECO:0000313" key="12">
    <source>
        <dbReference type="EMBL" id="KJZ62907.1"/>
    </source>
</evidence>
<gene>
    <name evidence="12" type="ORF">VD17_25555</name>
</gene>
<organism evidence="12 13">
    <name type="scientific">Pseudomonas fluorescens</name>
    <dbReference type="NCBI Taxonomy" id="294"/>
    <lineage>
        <taxon>Bacteria</taxon>
        <taxon>Pseudomonadati</taxon>
        <taxon>Pseudomonadota</taxon>
        <taxon>Gammaproteobacteria</taxon>
        <taxon>Pseudomonadales</taxon>
        <taxon>Pseudomonadaceae</taxon>
        <taxon>Pseudomonas</taxon>
    </lineage>
</organism>
<dbReference type="SUPFAM" id="SSF161098">
    <property type="entry name" value="MetI-like"/>
    <property type="match status" value="1"/>
</dbReference>
<dbReference type="InterPro" id="IPR043429">
    <property type="entry name" value="ArtM/GltK/GlnP/TcyL/YhdX-like"/>
</dbReference>
<evidence type="ECO:0000256" key="8">
    <source>
        <dbReference type="ARBA" id="ARBA00022989"/>
    </source>
</evidence>
<dbReference type="Proteomes" id="UP000033400">
    <property type="component" value="Unassembled WGS sequence"/>
</dbReference>
<keyword evidence="9 10" id="KW-0472">Membrane</keyword>
<dbReference type="OrthoDB" id="9809799at2"/>
<keyword evidence="6 10" id="KW-0812">Transmembrane</keyword>
<dbReference type="InterPro" id="IPR035906">
    <property type="entry name" value="MetI-like_sf"/>
</dbReference>
<dbReference type="EMBL" id="LACH01000062">
    <property type="protein sequence ID" value="KJZ62907.1"/>
    <property type="molecule type" value="Genomic_DNA"/>
</dbReference>